<sequence>MNKTIIFDLDGTLTDSKEGILKSLEFALEAFGYDIPPYETQLLFLGPPIVDSLQQYCGMTIEQAEEVYKKFGERYGTIGKFENQLYPNIIDLLAKVKNEHYTVALATAKPEIYAREILDHFSITPYFDVIVGANHKEGLIHKKEILQKAIDLCGNPLTDDTGRRLVYMVGDRKYDVVSGNELGCISIGVTYGYGTEKELIEANAEYLCEDTDDIVMTLDLEEMLIRR</sequence>
<dbReference type="PANTHER" id="PTHR43434">
    <property type="entry name" value="PHOSPHOGLYCOLATE PHOSPHATASE"/>
    <property type="match status" value="1"/>
</dbReference>
<dbReference type="Gene3D" id="3.40.50.1000">
    <property type="entry name" value="HAD superfamily/HAD-like"/>
    <property type="match status" value="1"/>
</dbReference>
<dbReference type="InterPro" id="IPR041492">
    <property type="entry name" value="HAD_2"/>
</dbReference>
<proteinExistence type="predicted"/>
<dbReference type="SFLD" id="SFLDS00003">
    <property type="entry name" value="Haloacid_Dehalogenase"/>
    <property type="match status" value="1"/>
</dbReference>
<gene>
    <name evidence="1" type="ORF">VTHSUH11_08095</name>
</gene>
<dbReference type="Proteomes" id="UP000238877">
    <property type="component" value="Unassembled WGS sequence"/>
</dbReference>
<dbReference type="Pfam" id="PF13419">
    <property type="entry name" value="HAD_2"/>
    <property type="match status" value="1"/>
</dbReference>
<dbReference type="AlphaFoldDB" id="A0A2S7ZP13"/>
<dbReference type="SFLD" id="SFLDG01129">
    <property type="entry name" value="C1.5:_HAD__Beta-PGM__Phosphata"/>
    <property type="match status" value="1"/>
</dbReference>
<dbReference type="OrthoDB" id="9792518at2"/>
<evidence type="ECO:0000313" key="1">
    <source>
        <dbReference type="EMBL" id="PQL24934.1"/>
    </source>
</evidence>
<dbReference type="RefSeq" id="WP_059362817.1">
    <property type="nucleotide sequence ID" value="NZ_BBXI01000013.1"/>
</dbReference>
<dbReference type="GO" id="GO:0004713">
    <property type="term" value="F:protein tyrosine kinase activity"/>
    <property type="evidence" value="ECO:0007669"/>
    <property type="project" value="TreeGrafter"/>
</dbReference>
<organism evidence="1 2">
    <name type="scientific">Veillonella tobetsuensis</name>
    <dbReference type="NCBI Taxonomy" id="1110546"/>
    <lineage>
        <taxon>Bacteria</taxon>
        <taxon>Bacillati</taxon>
        <taxon>Bacillota</taxon>
        <taxon>Negativicutes</taxon>
        <taxon>Veillonellales</taxon>
        <taxon>Veillonellaceae</taxon>
        <taxon>Veillonella</taxon>
    </lineage>
</organism>
<dbReference type="InterPro" id="IPR050155">
    <property type="entry name" value="HAD-like_hydrolase_sf"/>
</dbReference>
<dbReference type="InterPro" id="IPR036412">
    <property type="entry name" value="HAD-like_sf"/>
</dbReference>
<reference evidence="1 2" key="1">
    <citation type="submission" date="2018-01" db="EMBL/GenBank/DDBJ databases">
        <title>Draft genome sequences of clinical isolates and type strains of oral Veillonella including Veillonella infantum sp., nov.</title>
        <authorList>
            <person name="Mashima I."/>
            <person name="Liao Y.-C."/>
            <person name="Sabharwal A."/>
            <person name="Haase E.M."/>
            <person name="Nakazawa F."/>
            <person name="Scannapieco F.A."/>
        </authorList>
    </citation>
    <scope>NUCLEOTIDE SEQUENCE [LARGE SCALE GENOMIC DNA]</scope>
    <source>
        <strain evidence="1 2">Y6</strain>
    </source>
</reference>
<dbReference type="PANTHER" id="PTHR43434:SF20">
    <property type="entry name" value="5'-NUCLEOTIDASE"/>
    <property type="match status" value="1"/>
</dbReference>
<dbReference type="GO" id="GO:0005829">
    <property type="term" value="C:cytosol"/>
    <property type="evidence" value="ECO:0007669"/>
    <property type="project" value="TreeGrafter"/>
</dbReference>
<dbReference type="InterPro" id="IPR023198">
    <property type="entry name" value="PGP-like_dom2"/>
</dbReference>
<accession>A0A2S7ZP13</accession>
<comment type="caution">
    <text evidence="1">The sequence shown here is derived from an EMBL/GenBank/DDBJ whole genome shotgun (WGS) entry which is preliminary data.</text>
</comment>
<protein>
    <submittedName>
        <fullName evidence="1">Phosphoglycolate phosphatase</fullName>
    </submittedName>
</protein>
<dbReference type="STRING" id="1110546.GCA_001078375_01179"/>
<dbReference type="InterPro" id="IPR023214">
    <property type="entry name" value="HAD_sf"/>
</dbReference>
<dbReference type="EMBL" id="PPDF01000012">
    <property type="protein sequence ID" value="PQL24934.1"/>
    <property type="molecule type" value="Genomic_DNA"/>
</dbReference>
<evidence type="ECO:0000313" key="2">
    <source>
        <dbReference type="Proteomes" id="UP000238877"/>
    </source>
</evidence>
<dbReference type="Gene3D" id="1.10.150.240">
    <property type="entry name" value="Putative phosphatase, domain 2"/>
    <property type="match status" value="1"/>
</dbReference>
<dbReference type="SUPFAM" id="SSF56784">
    <property type="entry name" value="HAD-like"/>
    <property type="match status" value="1"/>
</dbReference>
<name>A0A2S7ZP13_9FIRM</name>